<sequence length="243" mass="25587">MLSMTNADTNQTQLLFIPEDLPPGVDQPAARLLAAYTLLNGEAARASSTLLPELIGPHMMKAVPGLLGSPYAGFVDAVGAAARENKKVVADLGAVPASTVATAAIRQRAVQMFDTAPTIADQIRFASNATLPQLQGLVEVDALSILPDNAQSAIMDRYLMLSYASKYGIASKYPAIAKPDNPIPSGINNDAVESEAKAMIAAVRALTKKIENCSQIARDCIAYVSIACQCPVGQAFDLITRQA</sequence>
<dbReference type="AlphaFoldDB" id="A0AAE7NVL5"/>
<organism evidence="1 2">
    <name type="scientific">Bradyrhizobium arachidis</name>
    <dbReference type="NCBI Taxonomy" id="858423"/>
    <lineage>
        <taxon>Bacteria</taxon>
        <taxon>Pseudomonadati</taxon>
        <taxon>Pseudomonadota</taxon>
        <taxon>Alphaproteobacteria</taxon>
        <taxon>Hyphomicrobiales</taxon>
        <taxon>Nitrobacteraceae</taxon>
        <taxon>Bradyrhizobium</taxon>
    </lineage>
</organism>
<dbReference type="KEGG" id="barh:WN72_31270"/>
<dbReference type="EMBL" id="CP030050">
    <property type="protein sequence ID" value="QOZ70278.1"/>
    <property type="molecule type" value="Genomic_DNA"/>
</dbReference>
<gene>
    <name evidence="1" type="ORF">WN72_31270</name>
</gene>
<reference evidence="1 2" key="1">
    <citation type="submission" date="2018-06" db="EMBL/GenBank/DDBJ databases">
        <title>Comparative genomics of Bradyrhizobium nodulating Arachidis hypogaea.</title>
        <authorList>
            <person name="Li Y."/>
        </authorList>
    </citation>
    <scope>NUCLEOTIDE SEQUENCE [LARGE SCALE GENOMIC DNA]</scope>
    <source>
        <strain evidence="1 2">CCBAU 051107</strain>
    </source>
</reference>
<protein>
    <submittedName>
        <fullName evidence="1">Uncharacterized protein</fullName>
    </submittedName>
</protein>
<accession>A0AAE7NVL5</accession>
<proteinExistence type="predicted"/>
<name>A0AAE7NVL5_9BRAD</name>
<evidence type="ECO:0000313" key="2">
    <source>
        <dbReference type="Proteomes" id="UP000594015"/>
    </source>
</evidence>
<evidence type="ECO:0000313" key="1">
    <source>
        <dbReference type="EMBL" id="QOZ70278.1"/>
    </source>
</evidence>
<dbReference type="Proteomes" id="UP000594015">
    <property type="component" value="Chromosome"/>
</dbReference>